<sequence length="377" mass="39259">MFAIDFQTIDITLFQPSVFIRARHSPIALSSLFFLLNCYSPSNFVISNPTMPYYARLASLSAVLLQVLPTLAAPAPGGSGNPGEWSHDGFWGFPGHGDSAGIGPGGFDNSHCDHNANGNNVGSTVTVTDCPATPTATVTVTIDGDGNGSATITKTISACTATVTTGDDGRAGSTTTETETVISTISSCTATTTDFTTLTEDGPTMTTTVTTPGPVSTTTEFVGTSTVTEPGATEYETVTNTITHTDTSTVTNNQIVTSTVTSTDTETLQVTTTVTADDCSNTGTSDGPDYGSCSDPTINWLYALDGRTEYSYTTNNQDDFPFGSSPTIGSPADLICNRLRSPCNAPQATIDQCYAAESAVASLSEQEAADTWNDLMT</sequence>
<comment type="caution">
    <text evidence="1">The sequence shown here is derived from an EMBL/GenBank/DDBJ whole genome shotgun (WGS) entry which is preliminary data.</text>
</comment>
<name>A0A9W4HGX2_PENNA</name>
<evidence type="ECO:0000313" key="2">
    <source>
        <dbReference type="Proteomes" id="UP001153461"/>
    </source>
</evidence>
<evidence type="ECO:0000313" key="1">
    <source>
        <dbReference type="EMBL" id="CAG8007850.1"/>
    </source>
</evidence>
<gene>
    <name evidence="1" type="ORF">PNAL_LOCUS2079</name>
</gene>
<accession>A0A9W4HGX2</accession>
<organism evidence="1 2">
    <name type="scientific">Penicillium nalgiovense</name>
    <dbReference type="NCBI Taxonomy" id="60175"/>
    <lineage>
        <taxon>Eukaryota</taxon>
        <taxon>Fungi</taxon>
        <taxon>Dikarya</taxon>
        <taxon>Ascomycota</taxon>
        <taxon>Pezizomycotina</taxon>
        <taxon>Eurotiomycetes</taxon>
        <taxon>Eurotiomycetidae</taxon>
        <taxon>Eurotiales</taxon>
        <taxon>Aspergillaceae</taxon>
        <taxon>Penicillium</taxon>
    </lineage>
</organism>
<dbReference type="EMBL" id="CAJVNV010000062">
    <property type="protein sequence ID" value="CAG8007850.1"/>
    <property type="molecule type" value="Genomic_DNA"/>
</dbReference>
<protein>
    <submittedName>
        <fullName evidence="1">Uncharacterized protein</fullName>
    </submittedName>
</protein>
<dbReference type="OrthoDB" id="276261at2759"/>
<reference evidence="1" key="1">
    <citation type="submission" date="2021-07" db="EMBL/GenBank/DDBJ databases">
        <authorList>
            <person name="Branca A.L. A."/>
        </authorList>
    </citation>
    <scope>NUCLEOTIDE SEQUENCE</scope>
</reference>
<dbReference type="Proteomes" id="UP001153461">
    <property type="component" value="Unassembled WGS sequence"/>
</dbReference>
<proteinExistence type="predicted"/>
<dbReference type="AlphaFoldDB" id="A0A9W4HGX2"/>